<dbReference type="PANTHER" id="PTHR30087">
    <property type="entry name" value="INNER MEMBRANE PROTEIN"/>
    <property type="match status" value="1"/>
</dbReference>
<keyword evidence="2" id="KW-1185">Reference proteome</keyword>
<dbReference type="PANTHER" id="PTHR30087:SF1">
    <property type="entry name" value="HYPOTHETICAL CYTOSOLIC PROTEIN"/>
    <property type="match status" value="1"/>
</dbReference>
<dbReference type="InterPro" id="IPR007553">
    <property type="entry name" value="2-thiour_desulf"/>
</dbReference>
<sequence length="147" mass="15853">MILISACLCGVNCKYEGGNNLNNKALNLLKEGKAIVVCPEQLGGLSTPRIPSEIVGGNAKDVLNRKAKVLSKAREDVSENFIKGAEETLKLAKEIKAEYVILKAKSPSCGKGIVYAGKFNRETKEGNGITCELLIQNGFKVLTEKEL</sequence>
<organism evidence="1 2">
    <name type="scientific">Clostridium tarantellae</name>
    <dbReference type="NCBI Taxonomy" id="39493"/>
    <lineage>
        <taxon>Bacteria</taxon>
        <taxon>Bacillati</taxon>
        <taxon>Bacillota</taxon>
        <taxon>Clostridia</taxon>
        <taxon>Eubacteriales</taxon>
        <taxon>Clostridiaceae</taxon>
        <taxon>Clostridium</taxon>
    </lineage>
</organism>
<dbReference type="RefSeq" id="WP_152891818.1">
    <property type="nucleotide sequence ID" value="NZ_WHJC01000364.1"/>
</dbReference>
<accession>A0A6I1MN66</accession>
<dbReference type="EMBL" id="WHJC01000364">
    <property type="protein sequence ID" value="MPQ44936.1"/>
    <property type="molecule type" value="Genomic_DNA"/>
</dbReference>
<name>A0A6I1MN66_9CLOT</name>
<dbReference type="OrthoDB" id="9797779at2"/>
<evidence type="ECO:0000313" key="1">
    <source>
        <dbReference type="EMBL" id="MPQ44936.1"/>
    </source>
</evidence>
<gene>
    <name evidence="1" type="ORF">GBZ86_14490</name>
</gene>
<dbReference type="Proteomes" id="UP000430345">
    <property type="component" value="Unassembled WGS sequence"/>
</dbReference>
<evidence type="ECO:0000313" key="2">
    <source>
        <dbReference type="Proteomes" id="UP000430345"/>
    </source>
</evidence>
<proteinExistence type="predicted"/>
<dbReference type="Pfam" id="PF04463">
    <property type="entry name" value="2-thiour_desulf"/>
    <property type="match status" value="1"/>
</dbReference>
<comment type="caution">
    <text evidence="1">The sequence shown here is derived from an EMBL/GenBank/DDBJ whole genome shotgun (WGS) entry which is preliminary data.</text>
</comment>
<reference evidence="1 2" key="1">
    <citation type="submission" date="2019-10" db="EMBL/GenBank/DDBJ databases">
        <title>The Genome Sequence of Clostridium tarantellae Isolated from Fish Brain.</title>
        <authorList>
            <person name="Bano L."/>
            <person name="Kiel M."/>
            <person name="Sales G."/>
            <person name="Doxey A.C."/>
            <person name="Mansfield M.J."/>
            <person name="Schiavone M."/>
            <person name="Rossetto O."/>
            <person name="Pirazzini M."/>
            <person name="Dobrindt U."/>
            <person name="Montecucco C."/>
        </authorList>
    </citation>
    <scope>NUCLEOTIDE SEQUENCE [LARGE SCALE GENOMIC DNA]</scope>
    <source>
        <strain evidence="1 2">DSM 3997</strain>
    </source>
</reference>
<dbReference type="AlphaFoldDB" id="A0A6I1MN66"/>
<protein>
    <submittedName>
        <fullName evidence="1">DUF523 domain-containing protein</fullName>
    </submittedName>
</protein>